<keyword evidence="5 9" id="KW-0963">Cytoplasm</keyword>
<feature type="domain" description="Signal recognition particle SRP72 subunit RNA-binding" evidence="12">
    <location>
        <begin position="548"/>
        <end position="598"/>
    </location>
</feature>
<feature type="region of interest" description="Disordered" evidence="11">
    <location>
        <begin position="549"/>
        <end position="645"/>
    </location>
</feature>
<feature type="coiled-coil region" evidence="10">
    <location>
        <begin position="106"/>
        <end position="143"/>
    </location>
</feature>
<feature type="compositionally biased region" description="Basic residues" evidence="11">
    <location>
        <begin position="596"/>
        <end position="605"/>
    </location>
</feature>
<gene>
    <name evidence="13" type="ORF">GQ43DRAFT_395451</name>
</gene>
<feature type="compositionally biased region" description="Basic and acidic residues" evidence="11">
    <location>
        <begin position="573"/>
        <end position="595"/>
    </location>
</feature>
<dbReference type="SUPFAM" id="SSF48452">
    <property type="entry name" value="TPR-like"/>
    <property type="match status" value="1"/>
</dbReference>
<evidence type="ECO:0000256" key="11">
    <source>
        <dbReference type="SAM" id="MobiDB-lite"/>
    </source>
</evidence>
<dbReference type="GO" id="GO:0008312">
    <property type="term" value="F:7S RNA binding"/>
    <property type="evidence" value="ECO:0007669"/>
    <property type="project" value="InterPro"/>
</dbReference>
<dbReference type="OrthoDB" id="5421607at2759"/>
<dbReference type="Gene3D" id="1.25.40.10">
    <property type="entry name" value="Tetratricopeptide repeat domain"/>
    <property type="match status" value="1"/>
</dbReference>
<accession>A0A9P4JMF2</accession>
<evidence type="ECO:0000259" key="12">
    <source>
        <dbReference type="Pfam" id="PF08492"/>
    </source>
</evidence>
<dbReference type="PIRSF" id="PIRSF038922">
    <property type="entry name" value="SRP72"/>
    <property type="match status" value="1"/>
</dbReference>
<evidence type="ECO:0000256" key="8">
    <source>
        <dbReference type="ARBA" id="ARBA00023274"/>
    </source>
</evidence>
<dbReference type="InterPro" id="IPR013699">
    <property type="entry name" value="Signal_recog_part_SRP72_RNA-bd"/>
</dbReference>
<evidence type="ECO:0000313" key="13">
    <source>
        <dbReference type="EMBL" id="KAF2200891.1"/>
    </source>
</evidence>
<comment type="subcellular location">
    <subcellularLocation>
        <location evidence="2 9">Cytoplasm</location>
    </subcellularLocation>
    <subcellularLocation>
        <location evidence="1">Endoplasmic reticulum</location>
    </subcellularLocation>
</comment>
<dbReference type="FunFam" id="1.25.40.10:FF:000512">
    <property type="entry name" value="Signal recognition particle subunit SRP72"/>
    <property type="match status" value="1"/>
</dbReference>
<dbReference type="GO" id="GO:0005786">
    <property type="term" value="C:signal recognition particle, endoplasmic reticulum targeting"/>
    <property type="evidence" value="ECO:0007669"/>
    <property type="project" value="UniProtKB-UniRule"/>
</dbReference>
<dbReference type="InterPro" id="IPR011990">
    <property type="entry name" value="TPR-like_helical_dom_sf"/>
</dbReference>
<dbReference type="Pfam" id="PF17004">
    <property type="entry name" value="SRP_TPR_like"/>
    <property type="match status" value="1"/>
</dbReference>
<dbReference type="PANTHER" id="PTHR14094:SF9">
    <property type="entry name" value="SIGNAL RECOGNITION PARTICLE SUBUNIT SRP72"/>
    <property type="match status" value="1"/>
</dbReference>
<comment type="similarity">
    <text evidence="3 9">Belongs to the SRP72 family.</text>
</comment>
<keyword evidence="14" id="KW-1185">Reference proteome</keyword>
<evidence type="ECO:0000256" key="3">
    <source>
        <dbReference type="ARBA" id="ARBA00007676"/>
    </source>
</evidence>
<evidence type="ECO:0000256" key="4">
    <source>
        <dbReference type="ARBA" id="ARBA00018350"/>
    </source>
</evidence>
<protein>
    <recommendedName>
        <fullName evidence="4 9">Signal recognition particle subunit SRP72</fullName>
    </recommendedName>
</protein>
<proteinExistence type="inferred from homology"/>
<dbReference type="GO" id="GO:0006614">
    <property type="term" value="P:SRP-dependent cotranslational protein targeting to membrane"/>
    <property type="evidence" value="ECO:0007669"/>
    <property type="project" value="UniProtKB-UniRule"/>
</dbReference>
<comment type="function">
    <text evidence="9">Component of the signal recognition particle (SRP) complex, a ribonucleoprotein complex that mediates the cotranslational targeting of secretory and membrane proteins to the endoplasmic reticulum (ER).</text>
</comment>
<evidence type="ECO:0000256" key="1">
    <source>
        <dbReference type="ARBA" id="ARBA00004240"/>
    </source>
</evidence>
<feature type="compositionally biased region" description="Basic residues" evidence="11">
    <location>
        <begin position="633"/>
        <end position="645"/>
    </location>
</feature>
<keyword evidence="7 9" id="KW-0733">Signal recognition particle</keyword>
<evidence type="ECO:0000256" key="5">
    <source>
        <dbReference type="ARBA" id="ARBA00022490"/>
    </source>
</evidence>
<sequence length="645" mass="70718">MTTSANSLAGLLGDVSLDDHEENLNAANAALRKSKTDIAAQHVKAVALLKLDRYDDAVEHFEQAGNNLKERAWFEYAYALYRTGYSEKAVQVAEAHSGGRGMLHLLAQAEYRRENFEKSANAYRQLSEQLSEAQDEEYDLRINSSAVDAQKDWLGQNDFAQRKKLGREDLEVFETAYNAACGSIARGELAQAEVCLRRAKDLCNALTELSEAEKKAEILPISVQQVFVLIQLGRLDEAEQLMTMIPFAEIKEPSTKFVAEINSTASMQAHSNPYLSTRLFHSMPRPPKSDHLFSVQSDILRQDELVLNLMCHKYDGVARSTHKYISKHPSPTTSSPVNSAGVLHAAAHSRNATGKAALKAILPLLERHSNDVGLILTIANLYILTNNYAAATHLLEAFFKRLEQSTSPADLDVRFAPGLVATLATLYTVQGRHAHSKNELAKTATYWRHKSKSPPKALMTAAGAALLESQNPEDLASAGELFASLHAQDKTDAAGLAGLVAAYAINDPSKLNEDLVESLPPVARLISDIDAAALEASGVAIPTSLGALPASRKRSAEKTKPQKPSKIRKKRMPKDFDPNKKMDPERWLPMRDRSYYRPKGKKGKKRAEGLTQGGAVVEEKVAAEGKPTPVAQQKKKKGKGKGGKW</sequence>
<comment type="caution">
    <text evidence="13">The sequence shown here is derived from an EMBL/GenBank/DDBJ whole genome shotgun (WGS) entry which is preliminary data.</text>
</comment>
<dbReference type="InterPro" id="IPR026270">
    <property type="entry name" value="SRP72"/>
</dbReference>
<dbReference type="AlphaFoldDB" id="A0A9P4JMF2"/>
<evidence type="ECO:0000256" key="6">
    <source>
        <dbReference type="ARBA" id="ARBA00022824"/>
    </source>
</evidence>
<keyword evidence="8 9" id="KW-0687">Ribonucleoprotein</keyword>
<evidence type="ECO:0000313" key="14">
    <source>
        <dbReference type="Proteomes" id="UP000799536"/>
    </source>
</evidence>
<name>A0A9P4JMF2_9PLEO</name>
<reference evidence="13" key="1">
    <citation type="journal article" date="2020" name="Stud. Mycol.">
        <title>101 Dothideomycetes genomes: a test case for predicting lifestyles and emergence of pathogens.</title>
        <authorList>
            <person name="Haridas S."/>
            <person name="Albert R."/>
            <person name="Binder M."/>
            <person name="Bloem J."/>
            <person name="Labutti K."/>
            <person name="Salamov A."/>
            <person name="Andreopoulos B."/>
            <person name="Baker S."/>
            <person name="Barry K."/>
            <person name="Bills G."/>
            <person name="Bluhm B."/>
            <person name="Cannon C."/>
            <person name="Castanera R."/>
            <person name="Culley D."/>
            <person name="Daum C."/>
            <person name="Ezra D."/>
            <person name="Gonzalez J."/>
            <person name="Henrissat B."/>
            <person name="Kuo A."/>
            <person name="Liang C."/>
            <person name="Lipzen A."/>
            <person name="Lutzoni F."/>
            <person name="Magnuson J."/>
            <person name="Mondo S."/>
            <person name="Nolan M."/>
            <person name="Ohm R."/>
            <person name="Pangilinan J."/>
            <person name="Park H.-J."/>
            <person name="Ramirez L."/>
            <person name="Alfaro M."/>
            <person name="Sun H."/>
            <person name="Tritt A."/>
            <person name="Yoshinaga Y."/>
            <person name="Zwiers L.-H."/>
            <person name="Turgeon B."/>
            <person name="Goodwin S."/>
            <person name="Spatafora J."/>
            <person name="Crous P."/>
            <person name="Grigoriev I."/>
        </authorList>
    </citation>
    <scope>NUCLEOTIDE SEQUENCE</scope>
    <source>
        <strain evidence="13">ATCC 74209</strain>
    </source>
</reference>
<dbReference type="Proteomes" id="UP000799536">
    <property type="component" value="Unassembled WGS sequence"/>
</dbReference>
<evidence type="ECO:0000256" key="9">
    <source>
        <dbReference type="PIRNR" id="PIRNR038922"/>
    </source>
</evidence>
<evidence type="ECO:0000256" key="10">
    <source>
        <dbReference type="SAM" id="Coils"/>
    </source>
</evidence>
<dbReference type="EMBL" id="ML994000">
    <property type="protein sequence ID" value="KAF2200891.1"/>
    <property type="molecule type" value="Genomic_DNA"/>
</dbReference>
<evidence type="ECO:0000256" key="7">
    <source>
        <dbReference type="ARBA" id="ARBA00023135"/>
    </source>
</evidence>
<dbReference type="GO" id="GO:0043022">
    <property type="term" value="F:ribosome binding"/>
    <property type="evidence" value="ECO:0007669"/>
    <property type="project" value="TreeGrafter"/>
</dbReference>
<dbReference type="InterPro" id="IPR031545">
    <property type="entry name" value="SRP72_TPR-like"/>
</dbReference>
<dbReference type="Pfam" id="PF08492">
    <property type="entry name" value="SRP72"/>
    <property type="match status" value="1"/>
</dbReference>
<evidence type="ECO:0000256" key="2">
    <source>
        <dbReference type="ARBA" id="ARBA00004496"/>
    </source>
</evidence>
<organism evidence="13 14">
    <name type="scientific">Delitschia confertaspora ATCC 74209</name>
    <dbReference type="NCBI Taxonomy" id="1513339"/>
    <lineage>
        <taxon>Eukaryota</taxon>
        <taxon>Fungi</taxon>
        <taxon>Dikarya</taxon>
        <taxon>Ascomycota</taxon>
        <taxon>Pezizomycotina</taxon>
        <taxon>Dothideomycetes</taxon>
        <taxon>Pleosporomycetidae</taxon>
        <taxon>Pleosporales</taxon>
        <taxon>Delitschiaceae</taxon>
        <taxon>Delitschia</taxon>
    </lineage>
</organism>
<feature type="coiled-coil region" evidence="10">
    <location>
        <begin position="17"/>
        <end position="71"/>
    </location>
</feature>
<dbReference type="PANTHER" id="PTHR14094">
    <property type="entry name" value="SIGNAL RECOGNITION PARTICLE 72"/>
    <property type="match status" value="1"/>
</dbReference>
<dbReference type="GO" id="GO:0005783">
    <property type="term" value="C:endoplasmic reticulum"/>
    <property type="evidence" value="ECO:0007669"/>
    <property type="project" value="UniProtKB-SubCell"/>
</dbReference>
<keyword evidence="6" id="KW-0256">Endoplasmic reticulum</keyword>
<keyword evidence="10" id="KW-0175">Coiled coil</keyword>
<feature type="compositionally biased region" description="Basic residues" evidence="11">
    <location>
        <begin position="561"/>
        <end position="572"/>
    </location>
</feature>